<dbReference type="InParanoid" id="B8BVL7"/>
<evidence type="ECO:0000256" key="1">
    <source>
        <dbReference type="SAM" id="MobiDB-lite"/>
    </source>
</evidence>
<evidence type="ECO:0000313" key="2">
    <source>
        <dbReference type="EMBL" id="EED94956.1"/>
    </source>
</evidence>
<organism evidence="2 3">
    <name type="scientific">Thalassiosira pseudonana</name>
    <name type="common">Marine diatom</name>
    <name type="synonym">Cyclotella nana</name>
    <dbReference type="NCBI Taxonomy" id="35128"/>
    <lineage>
        <taxon>Eukaryota</taxon>
        <taxon>Sar</taxon>
        <taxon>Stramenopiles</taxon>
        <taxon>Ochrophyta</taxon>
        <taxon>Bacillariophyta</taxon>
        <taxon>Coscinodiscophyceae</taxon>
        <taxon>Thalassiosirophycidae</taxon>
        <taxon>Thalassiosirales</taxon>
        <taxon>Thalassiosiraceae</taxon>
        <taxon>Thalassiosira</taxon>
    </lineage>
</organism>
<dbReference type="HOGENOM" id="CLU_424222_0_0_1"/>
<reference evidence="2 3" key="1">
    <citation type="journal article" date="2004" name="Science">
        <title>The genome of the diatom Thalassiosira pseudonana: ecology, evolution, and metabolism.</title>
        <authorList>
            <person name="Armbrust E.V."/>
            <person name="Berges J.A."/>
            <person name="Bowler C."/>
            <person name="Green B.R."/>
            <person name="Martinez D."/>
            <person name="Putnam N.H."/>
            <person name="Zhou S."/>
            <person name="Allen A.E."/>
            <person name="Apt K.E."/>
            <person name="Bechner M."/>
            <person name="Brzezinski M.A."/>
            <person name="Chaal B.K."/>
            <person name="Chiovitti A."/>
            <person name="Davis A.K."/>
            <person name="Demarest M.S."/>
            <person name="Detter J.C."/>
            <person name="Glavina T."/>
            <person name="Goodstein D."/>
            <person name="Hadi M.Z."/>
            <person name="Hellsten U."/>
            <person name="Hildebrand M."/>
            <person name="Jenkins B.D."/>
            <person name="Jurka J."/>
            <person name="Kapitonov V.V."/>
            <person name="Kroger N."/>
            <person name="Lau W.W."/>
            <person name="Lane T.W."/>
            <person name="Larimer F.W."/>
            <person name="Lippmeier J.C."/>
            <person name="Lucas S."/>
            <person name="Medina M."/>
            <person name="Montsant A."/>
            <person name="Obornik M."/>
            <person name="Parker M.S."/>
            <person name="Palenik B."/>
            <person name="Pazour G.J."/>
            <person name="Richardson P.M."/>
            <person name="Rynearson T.A."/>
            <person name="Saito M.A."/>
            <person name="Schwartz D.C."/>
            <person name="Thamatrakoln K."/>
            <person name="Valentin K."/>
            <person name="Vardi A."/>
            <person name="Wilkerson F.P."/>
            <person name="Rokhsar D.S."/>
        </authorList>
    </citation>
    <scope>NUCLEOTIDE SEQUENCE [LARGE SCALE GENOMIC DNA]</scope>
    <source>
        <strain evidence="2 3">CCMP1335</strain>
    </source>
</reference>
<feature type="region of interest" description="Disordered" evidence="1">
    <location>
        <begin position="1"/>
        <end position="104"/>
    </location>
</feature>
<feature type="region of interest" description="Disordered" evidence="1">
    <location>
        <begin position="255"/>
        <end position="274"/>
    </location>
</feature>
<feature type="compositionally biased region" description="Polar residues" evidence="1">
    <location>
        <begin position="95"/>
        <end position="104"/>
    </location>
</feature>
<dbReference type="KEGG" id="tps:THAPSDRAFT_21504"/>
<dbReference type="AlphaFoldDB" id="B8BVL7"/>
<feature type="compositionally biased region" description="Polar residues" evidence="1">
    <location>
        <begin position="255"/>
        <end position="270"/>
    </location>
</feature>
<accession>B8BVL7</accession>
<evidence type="ECO:0000313" key="3">
    <source>
        <dbReference type="Proteomes" id="UP000001449"/>
    </source>
</evidence>
<reference evidence="2 3" key="2">
    <citation type="journal article" date="2008" name="Nature">
        <title>The Phaeodactylum genome reveals the evolutionary history of diatom genomes.</title>
        <authorList>
            <person name="Bowler C."/>
            <person name="Allen A.E."/>
            <person name="Badger J.H."/>
            <person name="Grimwood J."/>
            <person name="Jabbari K."/>
            <person name="Kuo A."/>
            <person name="Maheswari U."/>
            <person name="Martens C."/>
            <person name="Maumus F."/>
            <person name="Otillar R.P."/>
            <person name="Rayko E."/>
            <person name="Salamov A."/>
            <person name="Vandepoele K."/>
            <person name="Beszteri B."/>
            <person name="Gruber A."/>
            <person name="Heijde M."/>
            <person name="Katinka M."/>
            <person name="Mock T."/>
            <person name="Valentin K."/>
            <person name="Verret F."/>
            <person name="Berges J.A."/>
            <person name="Brownlee C."/>
            <person name="Cadoret J.P."/>
            <person name="Chiovitti A."/>
            <person name="Choi C.J."/>
            <person name="Coesel S."/>
            <person name="De Martino A."/>
            <person name="Detter J.C."/>
            <person name="Durkin C."/>
            <person name="Falciatore A."/>
            <person name="Fournet J."/>
            <person name="Haruta M."/>
            <person name="Huysman M.J."/>
            <person name="Jenkins B.D."/>
            <person name="Jiroutova K."/>
            <person name="Jorgensen R.E."/>
            <person name="Joubert Y."/>
            <person name="Kaplan A."/>
            <person name="Kroger N."/>
            <person name="Kroth P.G."/>
            <person name="La Roche J."/>
            <person name="Lindquist E."/>
            <person name="Lommer M."/>
            <person name="Martin-Jezequel V."/>
            <person name="Lopez P.J."/>
            <person name="Lucas S."/>
            <person name="Mangogna M."/>
            <person name="McGinnis K."/>
            <person name="Medlin L.K."/>
            <person name="Montsant A."/>
            <person name="Oudot-Le Secq M.P."/>
            <person name="Napoli C."/>
            <person name="Obornik M."/>
            <person name="Parker M.S."/>
            <person name="Petit J.L."/>
            <person name="Porcel B.M."/>
            <person name="Poulsen N."/>
            <person name="Robison M."/>
            <person name="Rychlewski L."/>
            <person name="Rynearson T.A."/>
            <person name="Schmutz J."/>
            <person name="Shapiro H."/>
            <person name="Siaut M."/>
            <person name="Stanley M."/>
            <person name="Sussman M.R."/>
            <person name="Taylor A.R."/>
            <person name="Vardi A."/>
            <person name="von Dassow P."/>
            <person name="Vyverman W."/>
            <person name="Willis A."/>
            <person name="Wyrwicz L.S."/>
            <person name="Rokhsar D.S."/>
            <person name="Weissenbach J."/>
            <person name="Armbrust E.V."/>
            <person name="Green B.R."/>
            <person name="Van de Peer Y."/>
            <person name="Grigoriev I.V."/>
        </authorList>
    </citation>
    <scope>NUCLEOTIDE SEQUENCE [LARGE SCALE GENOMIC DNA]</scope>
    <source>
        <strain evidence="2 3">CCMP1335</strain>
    </source>
</reference>
<feature type="compositionally biased region" description="Low complexity" evidence="1">
    <location>
        <begin position="58"/>
        <end position="68"/>
    </location>
</feature>
<dbReference type="eggNOG" id="ENOG502STV5">
    <property type="taxonomic scope" value="Eukaryota"/>
</dbReference>
<dbReference type="OMA" id="FRITWID"/>
<name>B8BVL7_THAPS</name>
<protein>
    <submittedName>
        <fullName evidence="2">Uncharacterized protein</fullName>
    </submittedName>
</protein>
<sequence>MERNTAIPTVLRRKRRRKQAPTTRRGVAGVGGRIGVGPLDNGEEDWTHDAADRDSDDGSSTAASSDTRSQTDCADPLTQPSQQNEHDEAMEEDPSPSSGPNISTVLPSLLHLREIGLLRKTSSRIFPNPKSISKRMEPWKSMLLHYRPAPGSYLEKERNNSPMIHNNLPLKTPLSDAILAMDRWGSYMIGVGGGDLTRRNDSKGGVRPLLSLKFYAPSLHSHNEYLSPAAIPIRILLSDDGSLGVAFVHHSTGASAWSSNNNTSRPSPFSESPDVNEEDILGTIVIFETPKGRDNFLSLGMPPPTRSFRCSNVRVGGWNSFTMRNSLWPTNKIPVQMNASQQTNKSLLCGSFNPVISAYMLFNDEDDGFRITWIDQFSSHEGTQRQHNNVSIRPPHLITSTRTDILTPPDVQTWEMYTYNAETGHIFTDNSGTKHTTGLTIAFEAYLRVDALLSDILDRRQSSLFRKSPYQNESVRFMPDFSYNLLSVSQDGLGVLLVIVFCNREKMMQQTTEKPPSALGLFVNLNIYDQSYDEVKWVQHPSCNDEKSMKEWCKSLALNWRQKETQVGVFCLNENDAKRRLENWKGGTHEYNTDEDIDDDCNATLWSSFVLNWECATKKNSVAAPKDVSMSSLFPFCDVVTNQAVCKGIPVTAISSKKSPIELVYG</sequence>
<dbReference type="RefSeq" id="XP_002287513.1">
    <property type="nucleotide sequence ID" value="XM_002287477.1"/>
</dbReference>
<gene>
    <name evidence="2" type="ORF">THAPSDRAFT_21504</name>
</gene>
<proteinExistence type="predicted"/>
<dbReference type="EMBL" id="CM000639">
    <property type="protein sequence ID" value="EED94956.1"/>
    <property type="molecule type" value="Genomic_DNA"/>
</dbReference>
<keyword evidence="3" id="KW-1185">Reference proteome</keyword>
<dbReference type="Proteomes" id="UP000001449">
    <property type="component" value="Chromosome 2"/>
</dbReference>
<dbReference type="GeneID" id="7450416"/>
<dbReference type="PaxDb" id="35128-Thaps21504"/>